<evidence type="ECO:0000313" key="2">
    <source>
        <dbReference type="EMBL" id="CAA9478297.1"/>
    </source>
</evidence>
<name>A0A6J4RST2_9ACTN</name>
<feature type="region of interest" description="Disordered" evidence="1">
    <location>
        <begin position="1"/>
        <end position="36"/>
    </location>
</feature>
<protein>
    <submittedName>
        <fullName evidence="2">Uncharacterized protein</fullName>
    </submittedName>
</protein>
<proteinExistence type="predicted"/>
<evidence type="ECO:0000256" key="1">
    <source>
        <dbReference type="SAM" id="MobiDB-lite"/>
    </source>
</evidence>
<accession>A0A6J4RST2</accession>
<organism evidence="2">
    <name type="scientific">uncultured Solirubrobacteraceae bacterium</name>
    <dbReference type="NCBI Taxonomy" id="1162706"/>
    <lineage>
        <taxon>Bacteria</taxon>
        <taxon>Bacillati</taxon>
        <taxon>Actinomycetota</taxon>
        <taxon>Thermoleophilia</taxon>
        <taxon>Solirubrobacterales</taxon>
        <taxon>Solirubrobacteraceae</taxon>
        <taxon>environmental samples</taxon>
    </lineage>
</organism>
<feature type="non-terminal residue" evidence="2">
    <location>
        <position position="36"/>
    </location>
</feature>
<gene>
    <name evidence="2" type="ORF">AVDCRST_MAG85-498</name>
</gene>
<dbReference type="EMBL" id="CADCVT010000053">
    <property type="protein sequence ID" value="CAA9478297.1"/>
    <property type="molecule type" value="Genomic_DNA"/>
</dbReference>
<sequence>CAPAASTPRTTGWPSRPSSSTPKAKRARRASGTPNR</sequence>
<feature type="non-terminal residue" evidence="2">
    <location>
        <position position="1"/>
    </location>
</feature>
<feature type="compositionally biased region" description="Polar residues" evidence="1">
    <location>
        <begin position="7"/>
        <end position="22"/>
    </location>
</feature>
<dbReference type="AlphaFoldDB" id="A0A6J4RST2"/>
<reference evidence="2" key="1">
    <citation type="submission" date="2020-02" db="EMBL/GenBank/DDBJ databases">
        <authorList>
            <person name="Meier V. D."/>
        </authorList>
    </citation>
    <scope>NUCLEOTIDE SEQUENCE</scope>
    <source>
        <strain evidence="2">AVDCRST_MAG85</strain>
    </source>
</reference>